<evidence type="ECO:0000313" key="5">
    <source>
        <dbReference type="EMBL" id="PWA78265.1"/>
    </source>
</evidence>
<reference evidence="5 6" key="1">
    <citation type="journal article" date="2018" name="Mol. Plant">
        <title>The genome of Artemisia annua provides insight into the evolution of Asteraceae family and artemisinin biosynthesis.</title>
        <authorList>
            <person name="Shen Q."/>
            <person name="Zhang L."/>
            <person name="Liao Z."/>
            <person name="Wang S."/>
            <person name="Yan T."/>
            <person name="Shi P."/>
            <person name="Liu M."/>
            <person name="Fu X."/>
            <person name="Pan Q."/>
            <person name="Wang Y."/>
            <person name="Lv Z."/>
            <person name="Lu X."/>
            <person name="Zhang F."/>
            <person name="Jiang W."/>
            <person name="Ma Y."/>
            <person name="Chen M."/>
            <person name="Hao X."/>
            <person name="Li L."/>
            <person name="Tang Y."/>
            <person name="Lv G."/>
            <person name="Zhou Y."/>
            <person name="Sun X."/>
            <person name="Brodelius P.E."/>
            <person name="Rose J.K.C."/>
            <person name="Tang K."/>
        </authorList>
    </citation>
    <scope>NUCLEOTIDE SEQUENCE [LARGE SCALE GENOMIC DNA]</scope>
    <source>
        <strain evidence="6">cv. Huhao1</strain>
        <tissue evidence="5">Leaf</tissue>
    </source>
</reference>
<dbReference type="PANTHER" id="PTHR33214">
    <property type="entry name" value="BIFUNCTIONAL INHIBITOR/LIPID-TRANSFER PROTEIN/SEED STORAGE 2S ALBUMIN SUPERFAMILY PROTEIN"/>
    <property type="match status" value="1"/>
</dbReference>
<keyword evidence="3" id="KW-0732">Signal</keyword>
<proteinExistence type="predicted"/>
<dbReference type="GO" id="GO:0008289">
    <property type="term" value="F:lipid binding"/>
    <property type="evidence" value="ECO:0007669"/>
    <property type="project" value="UniProtKB-KW"/>
</dbReference>
<evidence type="ECO:0000256" key="1">
    <source>
        <dbReference type="ARBA" id="ARBA00022448"/>
    </source>
</evidence>
<dbReference type="Proteomes" id="UP000245207">
    <property type="component" value="Unassembled WGS sequence"/>
</dbReference>
<name>A0A2U1NXM5_ARTAN</name>
<dbReference type="Gene3D" id="1.10.110.10">
    <property type="entry name" value="Plant lipid-transfer and hydrophobic proteins"/>
    <property type="match status" value="1"/>
</dbReference>
<organism evidence="5 6">
    <name type="scientific">Artemisia annua</name>
    <name type="common">Sweet wormwood</name>
    <dbReference type="NCBI Taxonomy" id="35608"/>
    <lineage>
        <taxon>Eukaryota</taxon>
        <taxon>Viridiplantae</taxon>
        <taxon>Streptophyta</taxon>
        <taxon>Embryophyta</taxon>
        <taxon>Tracheophyta</taxon>
        <taxon>Spermatophyta</taxon>
        <taxon>Magnoliopsida</taxon>
        <taxon>eudicotyledons</taxon>
        <taxon>Gunneridae</taxon>
        <taxon>Pentapetalae</taxon>
        <taxon>asterids</taxon>
        <taxon>campanulids</taxon>
        <taxon>Asterales</taxon>
        <taxon>Asteraceae</taxon>
        <taxon>Asteroideae</taxon>
        <taxon>Anthemideae</taxon>
        <taxon>Artemisiinae</taxon>
        <taxon>Artemisia</taxon>
    </lineage>
</organism>
<feature type="domain" description="Bifunctional inhibitor/plant lipid transfer protein/seed storage helical" evidence="4">
    <location>
        <begin position="22"/>
        <end position="101"/>
    </location>
</feature>
<gene>
    <name evidence="5" type="ORF">CTI12_AA192490</name>
</gene>
<sequence length="102" mass="10853">MKKFCASLIMVMVLSTILMVEVQVGMADNCNPLNLMSCLSSIIGNIPPAPNSPCCNSLHAESESCLCSYVKNPDYGKFLKMPGAGTVAKACSMSWPDPNTCS</sequence>
<feature type="chain" id="PRO_5015743415" evidence="3">
    <location>
        <begin position="28"/>
        <end position="102"/>
    </location>
</feature>
<evidence type="ECO:0000256" key="2">
    <source>
        <dbReference type="ARBA" id="ARBA00023121"/>
    </source>
</evidence>
<evidence type="ECO:0000259" key="4">
    <source>
        <dbReference type="SMART" id="SM00499"/>
    </source>
</evidence>
<dbReference type="InterPro" id="IPR016140">
    <property type="entry name" value="Bifunc_inhib/LTP/seed_store"/>
</dbReference>
<dbReference type="SMART" id="SM00499">
    <property type="entry name" value="AAI"/>
    <property type="match status" value="1"/>
</dbReference>
<evidence type="ECO:0000313" key="6">
    <source>
        <dbReference type="Proteomes" id="UP000245207"/>
    </source>
</evidence>
<dbReference type="InterPro" id="IPR036312">
    <property type="entry name" value="Bifun_inhib/LTP/seed_sf"/>
</dbReference>
<dbReference type="GO" id="GO:0006869">
    <property type="term" value="P:lipid transport"/>
    <property type="evidence" value="ECO:0007669"/>
    <property type="project" value="InterPro"/>
</dbReference>
<dbReference type="PANTHER" id="PTHR33214:SF69">
    <property type="entry name" value="BIFUNCTIONAL INHIBITOR_LIPID-TRANSFER PROTEIN_SEED STORAGE 2S ALBUMIN SUPERFAMILY PROTEIN"/>
    <property type="match status" value="1"/>
</dbReference>
<dbReference type="STRING" id="35608.A0A2U1NXM5"/>
<dbReference type="SUPFAM" id="SSF47699">
    <property type="entry name" value="Bifunctional inhibitor/lipid-transfer protein/seed storage 2S albumin"/>
    <property type="match status" value="1"/>
</dbReference>
<feature type="signal peptide" evidence="3">
    <location>
        <begin position="1"/>
        <end position="27"/>
    </location>
</feature>
<comment type="caution">
    <text evidence="5">The sequence shown here is derived from an EMBL/GenBank/DDBJ whole genome shotgun (WGS) entry which is preliminary data.</text>
</comment>
<dbReference type="OrthoDB" id="665742at2759"/>
<dbReference type="EMBL" id="PKPP01002011">
    <property type="protein sequence ID" value="PWA78265.1"/>
    <property type="molecule type" value="Genomic_DNA"/>
</dbReference>
<accession>A0A2U1NXM5</accession>
<dbReference type="InterPro" id="IPR033872">
    <property type="entry name" value="nsLTP2"/>
</dbReference>
<keyword evidence="2" id="KW-0446">Lipid-binding</keyword>
<keyword evidence="1" id="KW-0813">Transport</keyword>
<dbReference type="AlphaFoldDB" id="A0A2U1NXM5"/>
<dbReference type="Pfam" id="PF00234">
    <property type="entry name" value="Tryp_alpha_amyl"/>
    <property type="match status" value="1"/>
</dbReference>
<protein>
    <submittedName>
        <fullName evidence="5">Bifunctional inhibitor/lipid-transfer protein/seed storage 2S albumin superfamily protein</fullName>
    </submittedName>
</protein>
<evidence type="ECO:0000256" key="3">
    <source>
        <dbReference type="SAM" id="SignalP"/>
    </source>
</evidence>
<keyword evidence="6" id="KW-1185">Reference proteome</keyword>